<keyword evidence="6" id="KW-0811">Translocation</keyword>
<dbReference type="Proteomes" id="UP000198287">
    <property type="component" value="Unassembled WGS sequence"/>
</dbReference>
<evidence type="ECO:0000313" key="14">
    <source>
        <dbReference type="EMBL" id="OXA50128.1"/>
    </source>
</evidence>
<dbReference type="PANTHER" id="PTHR12960">
    <property type="entry name" value="GLE-1-RELATED"/>
    <property type="match status" value="1"/>
</dbReference>
<dbReference type="GO" id="GO:0005737">
    <property type="term" value="C:cytoplasm"/>
    <property type="evidence" value="ECO:0007669"/>
    <property type="project" value="TreeGrafter"/>
</dbReference>
<keyword evidence="8" id="KW-0539">Nucleus</keyword>
<dbReference type="GO" id="GO:0016973">
    <property type="term" value="P:poly(A)+ mRNA export from nucleus"/>
    <property type="evidence" value="ECO:0007669"/>
    <property type="project" value="InterPro"/>
</dbReference>
<evidence type="ECO:0000256" key="13">
    <source>
        <dbReference type="SAM" id="MobiDB-lite"/>
    </source>
</evidence>
<name>A0A226DYM3_FOLCA</name>
<comment type="subcellular location">
    <subcellularLocation>
        <location evidence="1">Nucleus</location>
        <location evidence="1">Nuclear pore complex</location>
    </subcellularLocation>
</comment>
<keyword evidence="5" id="KW-0653">Protein transport</keyword>
<keyword evidence="7" id="KW-0906">Nuclear pore complex</keyword>
<evidence type="ECO:0000256" key="3">
    <source>
        <dbReference type="ARBA" id="ARBA00022448"/>
    </source>
</evidence>
<dbReference type="AlphaFoldDB" id="A0A226DYM3"/>
<reference evidence="14 15" key="1">
    <citation type="submission" date="2015-12" db="EMBL/GenBank/DDBJ databases">
        <title>The genome of Folsomia candida.</title>
        <authorList>
            <person name="Faddeeva A."/>
            <person name="Derks M.F."/>
            <person name="Anvar Y."/>
            <person name="Smit S."/>
            <person name="Van Straalen N."/>
            <person name="Roelofs D."/>
        </authorList>
    </citation>
    <scope>NUCLEOTIDE SEQUENCE [LARGE SCALE GENOMIC DNA]</scope>
    <source>
        <strain evidence="14 15">VU population</strain>
        <tissue evidence="14">Whole body</tissue>
    </source>
</reference>
<dbReference type="Gene3D" id="1.25.40.510">
    <property type="entry name" value="GLE1-like"/>
    <property type="match status" value="1"/>
</dbReference>
<dbReference type="Pfam" id="PF07817">
    <property type="entry name" value="GLE1"/>
    <property type="match status" value="1"/>
</dbReference>
<keyword evidence="3" id="KW-0813">Transport</keyword>
<evidence type="ECO:0000256" key="10">
    <source>
        <dbReference type="ARBA" id="ARBA00026227"/>
    </source>
</evidence>
<dbReference type="GO" id="GO:0005543">
    <property type="term" value="F:phospholipid binding"/>
    <property type="evidence" value="ECO:0007669"/>
    <property type="project" value="TreeGrafter"/>
</dbReference>
<dbReference type="GO" id="GO:0031369">
    <property type="term" value="F:translation initiation factor binding"/>
    <property type="evidence" value="ECO:0007669"/>
    <property type="project" value="TreeGrafter"/>
</dbReference>
<organism evidence="14 15">
    <name type="scientific">Folsomia candida</name>
    <name type="common">Springtail</name>
    <dbReference type="NCBI Taxonomy" id="158441"/>
    <lineage>
        <taxon>Eukaryota</taxon>
        <taxon>Metazoa</taxon>
        <taxon>Ecdysozoa</taxon>
        <taxon>Arthropoda</taxon>
        <taxon>Hexapoda</taxon>
        <taxon>Collembola</taxon>
        <taxon>Entomobryomorpha</taxon>
        <taxon>Isotomoidea</taxon>
        <taxon>Isotomidae</taxon>
        <taxon>Proisotominae</taxon>
        <taxon>Folsomia</taxon>
    </lineage>
</organism>
<evidence type="ECO:0000256" key="2">
    <source>
        <dbReference type="ARBA" id="ARBA00011056"/>
    </source>
</evidence>
<evidence type="ECO:0000256" key="7">
    <source>
        <dbReference type="ARBA" id="ARBA00023132"/>
    </source>
</evidence>
<dbReference type="InterPro" id="IPR012476">
    <property type="entry name" value="GLE1"/>
</dbReference>
<evidence type="ECO:0000256" key="5">
    <source>
        <dbReference type="ARBA" id="ARBA00022927"/>
    </source>
</evidence>
<dbReference type="OrthoDB" id="420884at2759"/>
<feature type="region of interest" description="Disordered" evidence="13">
    <location>
        <begin position="261"/>
        <end position="292"/>
    </location>
</feature>
<evidence type="ECO:0000256" key="12">
    <source>
        <dbReference type="ARBA" id="ARBA00030897"/>
    </source>
</evidence>
<protein>
    <recommendedName>
        <fullName evidence="10">mRNA export factor GLE1</fullName>
    </recommendedName>
    <alternativeName>
        <fullName evidence="12">GLE1 RNA export mediator</fullName>
    </alternativeName>
    <alternativeName>
        <fullName evidence="11">Nucleoporin GLE1</fullName>
    </alternativeName>
</protein>
<comment type="function">
    <text evidence="9">Required for the export of mRNAs containing poly(A) tails from the nucleus into the cytoplasm. May be involved in the terminal step of the mRNA transport through the nuclear pore complex (NPC).</text>
</comment>
<dbReference type="OMA" id="VPANIHS"/>
<evidence type="ECO:0000256" key="6">
    <source>
        <dbReference type="ARBA" id="ARBA00023010"/>
    </source>
</evidence>
<comment type="similarity">
    <text evidence="2">Belongs to the GLE1 family.</text>
</comment>
<keyword evidence="15" id="KW-1185">Reference proteome</keyword>
<evidence type="ECO:0000313" key="15">
    <source>
        <dbReference type="Proteomes" id="UP000198287"/>
    </source>
</evidence>
<keyword evidence="4" id="KW-0509">mRNA transport</keyword>
<evidence type="ECO:0000256" key="9">
    <source>
        <dbReference type="ARBA" id="ARBA00024680"/>
    </source>
</evidence>
<dbReference type="STRING" id="158441.A0A226DYM3"/>
<evidence type="ECO:0000256" key="4">
    <source>
        <dbReference type="ARBA" id="ARBA00022816"/>
    </source>
</evidence>
<dbReference type="InterPro" id="IPR038506">
    <property type="entry name" value="GLE1-like_sf"/>
</dbReference>
<dbReference type="GO" id="GO:0000822">
    <property type="term" value="F:inositol hexakisphosphate binding"/>
    <property type="evidence" value="ECO:0007669"/>
    <property type="project" value="TreeGrafter"/>
</dbReference>
<evidence type="ECO:0000256" key="11">
    <source>
        <dbReference type="ARBA" id="ARBA00029983"/>
    </source>
</evidence>
<dbReference type="GO" id="GO:0044614">
    <property type="term" value="C:nuclear pore cytoplasmic filaments"/>
    <property type="evidence" value="ECO:0007669"/>
    <property type="project" value="TreeGrafter"/>
</dbReference>
<proteinExistence type="inferred from homology"/>
<dbReference type="GO" id="GO:0015031">
    <property type="term" value="P:protein transport"/>
    <property type="evidence" value="ECO:0007669"/>
    <property type="project" value="UniProtKB-KW"/>
</dbReference>
<feature type="compositionally biased region" description="Basic and acidic residues" evidence="13">
    <location>
        <begin position="276"/>
        <end position="288"/>
    </location>
</feature>
<sequence length="669" mass="75468">MTSPSSQPQNRRGSMKHGEILNVLRNSPKGQLHYDTGWDEMGYYAVANLISTTQAEEDSVKIAVIERVIRVTKWSEERQALRDSEVSPVGTSSGSGSRLTLCENGYHRRRSTNNNGIDEDSPDSLCIKPRRRGYGIREDEYDDEAIERDFQMQQMTDQVNHIEAHLRHYNVINERLIQTANKNSQKQKDKIFKDLNESLEALNVSLEDTDIKYRANLSRQSLRNLELEAQVLADVSAKETLWQTENEALDREFELKKKHKREQKAKENAAAQAREAAAKAAEERERQLKVQQEQAAADAEALIARQKLEVDEARKQEETLLAQQETLLAAAAAVEQQTKQAQSKPEAATIGETVLPAALQGFILKEDCDKYMRCNSLIQSYEHATKDISASSDNSTIKKFYSGASKCINTPLNAVANTDPGQISAKITHFIDLIEGKPVYASSTMTTPFTSSVLPNGKLFVIRLLAFRFVKKAESEILSEKKGFVPLAAIAQRLSRKFPEWGSLVQAYFYKLCPFLVPFNLPRGDLSLQEYCNSLGYDLKGSDSTLLNEMLARIKGYCSLYAIMVQTFEKSQQLDIGDATSFFTIGGVWEILTKTMRLDPQPDVTVMVYQTLLELLSDRLKQVYGLQFSKLMHVLTSGYLPKINNISVGASQSGVVRFHTFLEDQFRRR</sequence>
<evidence type="ECO:0000256" key="1">
    <source>
        <dbReference type="ARBA" id="ARBA00004567"/>
    </source>
</evidence>
<dbReference type="PANTHER" id="PTHR12960:SF0">
    <property type="entry name" value="MRNA EXPORT FACTOR GLE1"/>
    <property type="match status" value="1"/>
</dbReference>
<evidence type="ECO:0000256" key="8">
    <source>
        <dbReference type="ARBA" id="ARBA00023242"/>
    </source>
</evidence>
<comment type="caution">
    <text evidence="14">The sequence shown here is derived from an EMBL/GenBank/DDBJ whole genome shotgun (WGS) entry which is preliminary data.</text>
</comment>
<dbReference type="EMBL" id="LNIX01000009">
    <property type="protein sequence ID" value="OXA50128.1"/>
    <property type="molecule type" value="Genomic_DNA"/>
</dbReference>
<accession>A0A226DYM3</accession>
<gene>
    <name evidence="14" type="ORF">Fcan01_14890</name>
</gene>